<dbReference type="AlphaFoldDB" id="A0A9X4RUI1"/>
<sequence length="303" mass="35009">MRKKIYLYWHKHKEGFGNFGDEINPYLIRRLTSQEVQRANFYKGTKIESLKTIAYNIFYNKLKINELKMTPSWHFFFKKPIVLAIGSIIQHAQENHIVWGSGIISKNDKFENAKFLAVRGFHTLNKIKELGYHALPVLGDPALLLPKVYQPKKLPQVKVGIIPHHIHYEILNKNNSNPNIKVINLLDPVEKVIDNICSCDMTLSTSLHGVIVSHAYQIPSLWFDFEHPNKPGLAGDNVKFLDYFSSVRLEEYSPIKISLEDDIDFDLFFLENQNISLPSKEVIEEIQDKLLSVAPFTLKHLKT</sequence>
<dbReference type="Pfam" id="PF04230">
    <property type="entry name" value="PS_pyruv_trans"/>
    <property type="match status" value="1"/>
</dbReference>
<gene>
    <name evidence="2" type="ORF">NMK71_00035</name>
</gene>
<protein>
    <submittedName>
        <fullName evidence="2">Polysaccharide pyruvyl transferase family protein</fullName>
    </submittedName>
</protein>
<feature type="domain" description="Polysaccharide pyruvyl transferase" evidence="1">
    <location>
        <begin position="97"/>
        <end position="224"/>
    </location>
</feature>
<keyword evidence="3" id="KW-1185">Reference proteome</keyword>
<evidence type="ECO:0000259" key="1">
    <source>
        <dbReference type="Pfam" id="PF04230"/>
    </source>
</evidence>
<dbReference type="RefSeq" id="WP_304419537.1">
    <property type="nucleotide sequence ID" value="NZ_JANCMU010000001.1"/>
</dbReference>
<comment type="caution">
    <text evidence="2">The sequence shown here is derived from an EMBL/GenBank/DDBJ whole genome shotgun (WGS) entry which is preliminary data.</text>
</comment>
<proteinExistence type="predicted"/>
<accession>A0A9X4RUI1</accession>
<dbReference type="Proteomes" id="UP001152599">
    <property type="component" value="Unassembled WGS sequence"/>
</dbReference>
<dbReference type="GO" id="GO:0016740">
    <property type="term" value="F:transferase activity"/>
    <property type="evidence" value="ECO:0007669"/>
    <property type="project" value="UniProtKB-KW"/>
</dbReference>
<dbReference type="InterPro" id="IPR007345">
    <property type="entry name" value="Polysacch_pyruvyl_Trfase"/>
</dbReference>
<evidence type="ECO:0000313" key="3">
    <source>
        <dbReference type="Proteomes" id="UP001152599"/>
    </source>
</evidence>
<reference evidence="2" key="1">
    <citation type="submission" date="2022-07" db="EMBL/GenBank/DDBJ databases">
        <title>Description and genome-wide analysis of Profundicola chukchiensis gen. nov., sp. nov., marine bacteria isolated from bottom sediments of the Chukchi Sea.</title>
        <authorList>
            <person name="Romanenko L."/>
            <person name="Otstavnykh N."/>
            <person name="Kurilenko V."/>
            <person name="Eremeev V."/>
            <person name="Velansky P."/>
            <person name="Mikhailov V."/>
            <person name="Isaeva M."/>
        </authorList>
    </citation>
    <scope>NUCLEOTIDE SEQUENCE</scope>
    <source>
        <strain evidence="2">KMM 9713</strain>
    </source>
</reference>
<organism evidence="2 3">
    <name type="scientific">Profundicola chukchiensis</name>
    <dbReference type="NCBI Taxonomy" id="2961959"/>
    <lineage>
        <taxon>Bacteria</taxon>
        <taxon>Pseudomonadati</taxon>
        <taxon>Bacteroidota</taxon>
        <taxon>Flavobacteriia</taxon>
        <taxon>Flavobacteriales</taxon>
        <taxon>Weeksellaceae</taxon>
        <taxon>Profundicola</taxon>
    </lineage>
</organism>
<name>A0A9X4RUI1_9FLAO</name>
<evidence type="ECO:0000313" key="2">
    <source>
        <dbReference type="EMBL" id="MDG4944790.1"/>
    </source>
</evidence>
<dbReference type="EMBL" id="JANCMU010000001">
    <property type="protein sequence ID" value="MDG4944790.1"/>
    <property type="molecule type" value="Genomic_DNA"/>
</dbReference>
<keyword evidence="2" id="KW-0808">Transferase</keyword>